<dbReference type="EMBL" id="RQHV01000062">
    <property type="protein sequence ID" value="TGN07017.1"/>
    <property type="molecule type" value="Genomic_DNA"/>
</dbReference>
<keyword evidence="3" id="KW-1185">Reference proteome</keyword>
<evidence type="ECO:0000313" key="3">
    <source>
        <dbReference type="Proteomes" id="UP000298264"/>
    </source>
</evidence>
<reference evidence="2" key="1">
    <citation type="journal article" date="2019" name="PLoS Negl. Trop. Dis.">
        <title>Revisiting the worldwide diversity of Leptospira species in the environment.</title>
        <authorList>
            <person name="Vincent A.T."/>
            <person name="Schiettekatte O."/>
            <person name="Bourhy P."/>
            <person name="Veyrier F.J."/>
            <person name="Picardeau M."/>
        </authorList>
    </citation>
    <scope>NUCLEOTIDE SEQUENCE [LARGE SCALE GENOMIC DNA]</scope>
    <source>
        <strain evidence="2">201400974</strain>
    </source>
</reference>
<dbReference type="Proteomes" id="UP000298264">
    <property type="component" value="Unassembled WGS sequence"/>
</dbReference>
<gene>
    <name evidence="2" type="ORF">EHS11_17990</name>
</gene>
<evidence type="ECO:0000313" key="2">
    <source>
        <dbReference type="EMBL" id="TGN07017.1"/>
    </source>
</evidence>
<organism evidence="2 3">
    <name type="scientific">Leptospira ilyithenensis</name>
    <dbReference type="NCBI Taxonomy" id="2484901"/>
    <lineage>
        <taxon>Bacteria</taxon>
        <taxon>Pseudomonadati</taxon>
        <taxon>Spirochaetota</taxon>
        <taxon>Spirochaetia</taxon>
        <taxon>Leptospirales</taxon>
        <taxon>Leptospiraceae</taxon>
        <taxon>Leptospira</taxon>
    </lineage>
</organism>
<dbReference type="AlphaFoldDB" id="A0A4R9LJF5"/>
<feature type="coiled-coil region" evidence="1">
    <location>
        <begin position="136"/>
        <end position="163"/>
    </location>
</feature>
<protein>
    <submittedName>
        <fullName evidence="2">Uncharacterized protein</fullName>
    </submittedName>
</protein>
<sequence>MFLKEKNMRSIFSVPLALVILSFFIFECATPKKNYSLKETSPQLEKYEDTSLNPLLISPYSHSVFGIPVYDQFLEDSYRTIITVRFSQLAIQKMEESLTNKTDHSGKKEAFLFAYRELPVLQTRLETLHLKGLEHIAQVSMANAEAENVRDTLRNELVFTVEELQYMVKQVPSSVKRAKEIFPKVVPGTGKADSSSLTKLKIHNPYETQPLFLSRADDKCYLSREYSQWYILLGTYRLNHVALEELFPDPNQSYRFEEKVGVSDVLLSVVLGWATSITKKTIRIEACDSPLLADYRQLLEERDLYKTIIANKRETESTVAEAEIKEETEEPFYMKRVAMIQLTNGISVQGDIKAFSPDNISLEVDGEIRNLEKNQIEKIRYTKIKVRTDGKPF</sequence>
<evidence type="ECO:0000256" key="1">
    <source>
        <dbReference type="SAM" id="Coils"/>
    </source>
</evidence>
<accession>A0A4R9LJF5</accession>
<dbReference type="NCBIfam" id="NF047624">
    <property type="entry name" value="LIC_13076_fam"/>
    <property type="match status" value="1"/>
</dbReference>
<comment type="caution">
    <text evidence="2">The sequence shown here is derived from an EMBL/GenBank/DDBJ whole genome shotgun (WGS) entry which is preliminary data.</text>
</comment>
<name>A0A4R9LJF5_9LEPT</name>
<keyword evidence="1" id="KW-0175">Coiled coil</keyword>
<proteinExistence type="predicted"/>